<dbReference type="PROSITE" id="PS50110">
    <property type="entry name" value="RESPONSE_REGULATORY"/>
    <property type="match status" value="1"/>
</dbReference>
<evidence type="ECO:0000259" key="2">
    <source>
        <dbReference type="PROSITE" id="PS50110"/>
    </source>
</evidence>
<sequence length="240" mass="26644">MPLSVLVVDDETPARSEMAWLLEQDEWIATIHQAASGGEALDLLHSTPIDVVFSDINMPGLGGMQLARVIARLPERPQVVLVTAYDEYAVDAFEIDVVDYVMKPVRPERLALAVTRCVGSSTPPATPDDERIPVDRGGVTRFVNRSDVRFVQAMGDYAELHTPDGTHLIRVPLNTLEERWAAAGFVRIHRSTLVCTRFVSELHMDDGRCTVTVDGTPLQVSRRHTRELRKHLLQGGDGDQ</sequence>
<protein>
    <submittedName>
        <fullName evidence="4">LytTR family two component transcriptional regulator</fullName>
    </submittedName>
</protein>
<dbReference type="PROSITE" id="PS50930">
    <property type="entry name" value="HTH_LYTTR"/>
    <property type="match status" value="1"/>
</dbReference>
<organism evidence="4 5">
    <name type="scientific">Calidifontibacter indicus</name>
    <dbReference type="NCBI Taxonomy" id="419650"/>
    <lineage>
        <taxon>Bacteria</taxon>
        <taxon>Bacillati</taxon>
        <taxon>Actinomycetota</taxon>
        <taxon>Actinomycetes</taxon>
        <taxon>Micrococcales</taxon>
        <taxon>Dermacoccaceae</taxon>
        <taxon>Calidifontibacter</taxon>
    </lineage>
</organism>
<evidence type="ECO:0000313" key="4">
    <source>
        <dbReference type="EMBL" id="REF31838.1"/>
    </source>
</evidence>
<dbReference type="InterPro" id="IPR007492">
    <property type="entry name" value="LytTR_DNA-bd_dom"/>
</dbReference>
<dbReference type="InterPro" id="IPR001789">
    <property type="entry name" value="Sig_transdc_resp-reg_receiver"/>
</dbReference>
<dbReference type="Gene3D" id="2.40.50.1020">
    <property type="entry name" value="LytTr DNA-binding domain"/>
    <property type="match status" value="1"/>
</dbReference>
<dbReference type="Pfam" id="PF04397">
    <property type="entry name" value="LytTR"/>
    <property type="match status" value="1"/>
</dbReference>
<keyword evidence="5" id="KW-1185">Reference proteome</keyword>
<dbReference type="EMBL" id="QTUA01000001">
    <property type="protein sequence ID" value="REF31838.1"/>
    <property type="molecule type" value="Genomic_DNA"/>
</dbReference>
<dbReference type="SUPFAM" id="SSF52172">
    <property type="entry name" value="CheY-like"/>
    <property type="match status" value="1"/>
</dbReference>
<dbReference type="AlphaFoldDB" id="A0A3D9UQW9"/>
<dbReference type="InterPro" id="IPR046947">
    <property type="entry name" value="LytR-like"/>
</dbReference>
<evidence type="ECO:0000259" key="3">
    <source>
        <dbReference type="PROSITE" id="PS50930"/>
    </source>
</evidence>
<dbReference type="InterPro" id="IPR011006">
    <property type="entry name" value="CheY-like_superfamily"/>
</dbReference>
<keyword evidence="1" id="KW-0597">Phosphoprotein</keyword>
<dbReference type="Gene3D" id="3.40.50.2300">
    <property type="match status" value="1"/>
</dbReference>
<dbReference type="SMART" id="SM00850">
    <property type="entry name" value="LytTR"/>
    <property type="match status" value="1"/>
</dbReference>
<dbReference type="Pfam" id="PF00072">
    <property type="entry name" value="Response_reg"/>
    <property type="match status" value="1"/>
</dbReference>
<comment type="caution">
    <text evidence="4">The sequence shown here is derived from an EMBL/GenBank/DDBJ whole genome shotgun (WGS) entry which is preliminary data.</text>
</comment>
<reference evidence="4 5" key="1">
    <citation type="submission" date="2018-08" db="EMBL/GenBank/DDBJ databases">
        <title>Sequencing the genomes of 1000 actinobacteria strains.</title>
        <authorList>
            <person name="Klenk H.-P."/>
        </authorList>
    </citation>
    <scope>NUCLEOTIDE SEQUENCE [LARGE SCALE GENOMIC DNA]</scope>
    <source>
        <strain evidence="4 5">DSM 22967</strain>
    </source>
</reference>
<feature type="domain" description="Response regulatory" evidence="2">
    <location>
        <begin position="4"/>
        <end position="118"/>
    </location>
</feature>
<dbReference type="SMART" id="SM00448">
    <property type="entry name" value="REC"/>
    <property type="match status" value="1"/>
</dbReference>
<feature type="domain" description="HTH LytTR-type" evidence="3">
    <location>
        <begin position="132"/>
        <end position="234"/>
    </location>
</feature>
<name>A0A3D9UQW9_9MICO</name>
<evidence type="ECO:0000256" key="1">
    <source>
        <dbReference type="PROSITE-ProRule" id="PRU00169"/>
    </source>
</evidence>
<dbReference type="Proteomes" id="UP000256253">
    <property type="component" value="Unassembled WGS sequence"/>
</dbReference>
<accession>A0A3D9UQW9</accession>
<feature type="modified residue" description="4-aspartylphosphate" evidence="1">
    <location>
        <position position="55"/>
    </location>
</feature>
<dbReference type="PANTHER" id="PTHR37299">
    <property type="entry name" value="TRANSCRIPTIONAL REGULATOR-RELATED"/>
    <property type="match status" value="1"/>
</dbReference>
<gene>
    <name evidence="4" type="ORF">DFJ65_2922</name>
</gene>
<dbReference type="PANTHER" id="PTHR37299:SF1">
    <property type="entry name" value="STAGE 0 SPORULATION PROTEIN A HOMOLOG"/>
    <property type="match status" value="1"/>
</dbReference>
<dbReference type="GO" id="GO:0003677">
    <property type="term" value="F:DNA binding"/>
    <property type="evidence" value="ECO:0007669"/>
    <property type="project" value="InterPro"/>
</dbReference>
<evidence type="ECO:0000313" key="5">
    <source>
        <dbReference type="Proteomes" id="UP000256253"/>
    </source>
</evidence>
<proteinExistence type="predicted"/>
<dbReference type="GO" id="GO:0000156">
    <property type="term" value="F:phosphorelay response regulator activity"/>
    <property type="evidence" value="ECO:0007669"/>
    <property type="project" value="InterPro"/>
</dbReference>